<proteinExistence type="predicted"/>
<evidence type="ECO:0000259" key="1">
    <source>
        <dbReference type="Pfam" id="PF07238"/>
    </source>
</evidence>
<dbReference type="RefSeq" id="WP_127726883.1">
    <property type="nucleotide sequence ID" value="NZ_SACP01000001.1"/>
</dbReference>
<dbReference type="OrthoDB" id="9949793at2"/>
<dbReference type="Proteomes" id="UP000286997">
    <property type="component" value="Unassembled WGS sequence"/>
</dbReference>
<dbReference type="AlphaFoldDB" id="A0A437PH89"/>
<dbReference type="Pfam" id="PF07238">
    <property type="entry name" value="PilZ"/>
    <property type="match status" value="1"/>
</dbReference>
<protein>
    <submittedName>
        <fullName evidence="2">PilZ domain-containing protein</fullName>
    </submittedName>
</protein>
<reference evidence="2 3" key="1">
    <citation type="submission" date="2019-01" db="EMBL/GenBank/DDBJ databases">
        <authorList>
            <person name="Chen W.-M."/>
        </authorList>
    </citation>
    <scope>NUCLEOTIDE SEQUENCE [LARGE SCALE GENOMIC DNA]</scope>
    <source>
        <strain evidence="2 3">TER-1</strain>
    </source>
</reference>
<dbReference type="GO" id="GO:0035438">
    <property type="term" value="F:cyclic-di-GMP binding"/>
    <property type="evidence" value="ECO:0007669"/>
    <property type="project" value="InterPro"/>
</dbReference>
<sequence>MNLAELFRARRRYERTEVALPGRALFRDGQNVPCIIHDLSENGKEKGCGMRVELIGHRGRVPEEFVVHIPSLDRMIRYRPSWERNLSEEQPETAATKP</sequence>
<dbReference type="EMBL" id="SACP01000001">
    <property type="protein sequence ID" value="RVU21641.1"/>
    <property type="molecule type" value="Genomic_DNA"/>
</dbReference>
<dbReference type="SUPFAM" id="SSF141371">
    <property type="entry name" value="PilZ domain-like"/>
    <property type="match status" value="1"/>
</dbReference>
<keyword evidence="3" id="KW-1185">Reference proteome</keyword>
<name>A0A437PH89_9HYPH</name>
<feature type="domain" description="PilZ" evidence="1">
    <location>
        <begin position="10"/>
        <end position="73"/>
    </location>
</feature>
<evidence type="ECO:0000313" key="2">
    <source>
        <dbReference type="EMBL" id="RVU21641.1"/>
    </source>
</evidence>
<accession>A0A437PH89</accession>
<evidence type="ECO:0000313" key="3">
    <source>
        <dbReference type="Proteomes" id="UP000286997"/>
    </source>
</evidence>
<comment type="caution">
    <text evidence="2">The sequence shown here is derived from an EMBL/GenBank/DDBJ whole genome shotgun (WGS) entry which is preliminary data.</text>
</comment>
<gene>
    <name evidence="2" type="ORF">EOE48_00870</name>
</gene>
<dbReference type="InterPro" id="IPR009875">
    <property type="entry name" value="PilZ_domain"/>
</dbReference>
<organism evidence="2 3">
    <name type="scientific">Methylobacterium oryzihabitans</name>
    <dbReference type="NCBI Taxonomy" id="2499852"/>
    <lineage>
        <taxon>Bacteria</taxon>
        <taxon>Pseudomonadati</taxon>
        <taxon>Pseudomonadota</taxon>
        <taxon>Alphaproteobacteria</taxon>
        <taxon>Hyphomicrobiales</taxon>
        <taxon>Methylobacteriaceae</taxon>
        <taxon>Methylobacterium</taxon>
    </lineage>
</organism>